<gene>
    <name evidence="2" type="ORF">PNOK_0765800</name>
</gene>
<organism evidence="2 3">
    <name type="scientific">Pyrrhoderma noxium</name>
    <dbReference type="NCBI Taxonomy" id="2282107"/>
    <lineage>
        <taxon>Eukaryota</taxon>
        <taxon>Fungi</taxon>
        <taxon>Dikarya</taxon>
        <taxon>Basidiomycota</taxon>
        <taxon>Agaricomycotina</taxon>
        <taxon>Agaricomycetes</taxon>
        <taxon>Hymenochaetales</taxon>
        <taxon>Hymenochaetaceae</taxon>
        <taxon>Pyrrhoderma</taxon>
    </lineage>
</organism>
<feature type="transmembrane region" description="Helical" evidence="1">
    <location>
        <begin position="132"/>
        <end position="153"/>
    </location>
</feature>
<dbReference type="InParanoid" id="A0A286U8X3"/>
<keyword evidence="1" id="KW-0472">Membrane</keyword>
<dbReference type="Proteomes" id="UP000217199">
    <property type="component" value="Unassembled WGS sequence"/>
</dbReference>
<sequence length="161" mass="17616">MSPPSRSSSVNLSARHSVVHLSRHTLKQLKFVLPGGVATYLLGTVAKLGQLLENESRWARIYAKSSLFCGIITIGLFLYILLVPWLKGTRPNYSKWRQSGELSTVVPILTGLMALGWPLLSYTLSHWTDLGLIKGVIASSALYALAFGLLGLVPAPMVKRQ</sequence>
<evidence type="ECO:0000313" key="3">
    <source>
        <dbReference type="Proteomes" id="UP000217199"/>
    </source>
</evidence>
<reference evidence="2 3" key="1">
    <citation type="journal article" date="2017" name="Mol. Ecol.">
        <title>Comparative and population genomic landscape of Phellinus noxius: A hypervariable fungus causing root rot in trees.</title>
        <authorList>
            <person name="Chung C.L."/>
            <person name="Lee T.J."/>
            <person name="Akiba M."/>
            <person name="Lee H.H."/>
            <person name="Kuo T.H."/>
            <person name="Liu D."/>
            <person name="Ke H.M."/>
            <person name="Yokoi T."/>
            <person name="Roa M.B."/>
            <person name="Lu M.J."/>
            <person name="Chang Y.Y."/>
            <person name="Ann P.J."/>
            <person name="Tsai J.N."/>
            <person name="Chen C.Y."/>
            <person name="Tzean S.S."/>
            <person name="Ota Y."/>
            <person name="Hattori T."/>
            <person name="Sahashi N."/>
            <person name="Liou R.F."/>
            <person name="Kikuchi T."/>
            <person name="Tsai I.J."/>
        </authorList>
    </citation>
    <scope>NUCLEOTIDE SEQUENCE [LARGE SCALE GENOMIC DNA]</scope>
    <source>
        <strain evidence="2 3">FFPRI411160</strain>
    </source>
</reference>
<feature type="transmembrane region" description="Helical" evidence="1">
    <location>
        <begin position="61"/>
        <end position="82"/>
    </location>
</feature>
<accession>A0A286U8X3</accession>
<keyword evidence="1" id="KW-0812">Transmembrane</keyword>
<proteinExistence type="predicted"/>
<evidence type="ECO:0000256" key="1">
    <source>
        <dbReference type="SAM" id="Phobius"/>
    </source>
</evidence>
<keyword evidence="1" id="KW-1133">Transmembrane helix</keyword>
<name>A0A286U8X3_9AGAM</name>
<feature type="transmembrane region" description="Helical" evidence="1">
    <location>
        <begin position="102"/>
        <end position="120"/>
    </location>
</feature>
<protein>
    <submittedName>
        <fullName evidence="2">Uncharacterized protein</fullName>
    </submittedName>
</protein>
<dbReference type="OrthoDB" id="3187264at2759"/>
<dbReference type="Pfam" id="PF20479">
    <property type="entry name" value="TMEM128"/>
    <property type="match status" value="1"/>
</dbReference>
<comment type="caution">
    <text evidence="2">The sequence shown here is derived from an EMBL/GenBank/DDBJ whole genome shotgun (WGS) entry which is preliminary data.</text>
</comment>
<keyword evidence="3" id="KW-1185">Reference proteome</keyword>
<dbReference type="AlphaFoldDB" id="A0A286U8X3"/>
<dbReference type="InterPro" id="IPR033579">
    <property type="entry name" value="TMEM128"/>
</dbReference>
<evidence type="ECO:0000313" key="2">
    <source>
        <dbReference type="EMBL" id="PAV16038.1"/>
    </source>
</evidence>
<dbReference type="EMBL" id="NBII01000008">
    <property type="protein sequence ID" value="PAV16038.1"/>
    <property type="molecule type" value="Genomic_DNA"/>
</dbReference>